<dbReference type="Proteomes" id="UP000325292">
    <property type="component" value="Chromosome"/>
</dbReference>
<evidence type="ECO:0000313" key="5">
    <source>
        <dbReference type="EMBL" id="AUW92552.1"/>
    </source>
</evidence>
<dbReference type="InterPro" id="IPR036390">
    <property type="entry name" value="WH_DNA-bd_sf"/>
</dbReference>
<keyword evidence="2" id="KW-0238">DNA-binding</keyword>
<evidence type="ECO:0000256" key="1">
    <source>
        <dbReference type="ARBA" id="ARBA00023015"/>
    </source>
</evidence>
<evidence type="ECO:0000256" key="2">
    <source>
        <dbReference type="ARBA" id="ARBA00023125"/>
    </source>
</evidence>
<reference evidence="5 6" key="1">
    <citation type="journal article" date="2019" name="Sci. Rep.">
        <title>Sulfobacillus thermotolerans: new insights into resistance and metabolic capacities of acidophilic chemolithotrophs.</title>
        <authorList>
            <person name="Panyushkina A.E."/>
            <person name="Babenko V.V."/>
            <person name="Nikitina A.S."/>
            <person name="Selezneva O.V."/>
            <person name="Tsaplina I.A."/>
            <person name="Letarova M.A."/>
            <person name="Kostryukova E.S."/>
            <person name="Letarov A.V."/>
        </authorList>
    </citation>
    <scope>NUCLEOTIDE SEQUENCE [LARGE SCALE GENOMIC DNA]</scope>
    <source>
        <strain evidence="5 6">Kr1</strain>
    </source>
</reference>
<evidence type="ECO:0000259" key="4">
    <source>
        <dbReference type="PROSITE" id="PS50995"/>
    </source>
</evidence>
<dbReference type="Gene3D" id="1.10.10.10">
    <property type="entry name" value="Winged helix-like DNA-binding domain superfamily/Winged helix DNA-binding domain"/>
    <property type="match status" value="1"/>
</dbReference>
<keyword evidence="1" id="KW-0805">Transcription regulation</keyword>
<protein>
    <recommendedName>
        <fullName evidence="4">HTH marR-type domain-containing protein</fullName>
    </recommendedName>
</protein>
<sequence length="130" mass="15102">MLWELWRRWRMRSKTIQTDITSEQYRLLKHLSRCGPLSVSALAAFWGVSVSAMSITTQRLERSGYVTRLRSSNDQRRVSITVTALGTSAWQEWHQTRVQALAQVLETLPQADQTDLQRILNKLLDTPQEF</sequence>
<feature type="domain" description="HTH marR-type" evidence="4">
    <location>
        <begin position="1"/>
        <end position="125"/>
    </location>
</feature>
<evidence type="ECO:0000313" key="6">
    <source>
        <dbReference type="Proteomes" id="UP000325292"/>
    </source>
</evidence>
<dbReference type="SUPFAM" id="SSF46785">
    <property type="entry name" value="Winged helix' DNA-binding domain"/>
    <property type="match status" value="1"/>
</dbReference>
<dbReference type="PROSITE" id="PS50995">
    <property type="entry name" value="HTH_MARR_2"/>
    <property type="match status" value="1"/>
</dbReference>
<dbReference type="SMART" id="SM00347">
    <property type="entry name" value="HTH_MARR"/>
    <property type="match status" value="1"/>
</dbReference>
<dbReference type="EMBL" id="CP019454">
    <property type="protein sequence ID" value="AUW92552.1"/>
    <property type="molecule type" value="Genomic_DNA"/>
</dbReference>
<name>A0ABM6RMH1_9FIRM</name>
<organism evidence="5 6">
    <name type="scientific">Sulfobacillus thermotolerans</name>
    <dbReference type="NCBI Taxonomy" id="338644"/>
    <lineage>
        <taxon>Bacteria</taxon>
        <taxon>Bacillati</taxon>
        <taxon>Bacillota</taxon>
        <taxon>Clostridia</taxon>
        <taxon>Eubacteriales</taxon>
        <taxon>Clostridiales Family XVII. Incertae Sedis</taxon>
        <taxon>Sulfobacillus</taxon>
    </lineage>
</organism>
<accession>A0ABM6RMH1</accession>
<dbReference type="PRINTS" id="PR00598">
    <property type="entry name" value="HTHMARR"/>
</dbReference>
<gene>
    <name evidence="5" type="ORF">BXT84_00110</name>
</gene>
<keyword evidence="6" id="KW-1185">Reference proteome</keyword>
<dbReference type="InterPro" id="IPR036388">
    <property type="entry name" value="WH-like_DNA-bd_sf"/>
</dbReference>
<keyword evidence="3" id="KW-0804">Transcription</keyword>
<dbReference type="Pfam" id="PF01047">
    <property type="entry name" value="MarR"/>
    <property type="match status" value="1"/>
</dbReference>
<dbReference type="InterPro" id="IPR039422">
    <property type="entry name" value="MarR/SlyA-like"/>
</dbReference>
<evidence type="ECO:0000256" key="3">
    <source>
        <dbReference type="ARBA" id="ARBA00023163"/>
    </source>
</evidence>
<dbReference type="PROSITE" id="PS01117">
    <property type="entry name" value="HTH_MARR_1"/>
    <property type="match status" value="1"/>
</dbReference>
<proteinExistence type="predicted"/>
<dbReference type="InterPro" id="IPR000835">
    <property type="entry name" value="HTH_MarR-typ"/>
</dbReference>
<dbReference type="InterPro" id="IPR023187">
    <property type="entry name" value="Tscrpt_reg_MarR-type_CS"/>
</dbReference>
<dbReference type="PANTHER" id="PTHR33164">
    <property type="entry name" value="TRANSCRIPTIONAL REGULATOR, MARR FAMILY"/>
    <property type="match status" value="1"/>
</dbReference>
<dbReference type="PANTHER" id="PTHR33164:SF43">
    <property type="entry name" value="HTH-TYPE TRANSCRIPTIONAL REPRESSOR YETL"/>
    <property type="match status" value="1"/>
</dbReference>